<evidence type="ECO:0000313" key="1">
    <source>
        <dbReference type="EMBL" id="PJO76041.1"/>
    </source>
</evidence>
<gene>
    <name evidence="1" type="ORF">CWI32_06695</name>
</gene>
<reference evidence="1 2" key="1">
    <citation type="submission" date="2017-11" db="EMBL/GenBank/DDBJ databases">
        <title>Revising the taxonomy of the Acinetobacter lwoffii group: the description of Acinetobacter pseudolwoffii sp. nov. and emended description of Acinetobacter lwoffii.</title>
        <authorList>
            <person name="Nemec A."/>
            <person name="Radolfova-Krizova L."/>
        </authorList>
    </citation>
    <scope>NUCLEOTIDE SEQUENCE [LARGE SCALE GENOMIC DNA]</scope>
    <source>
        <strain evidence="1 2">ANC 5044</strain>
    </source>
</reference>
<accession>A0A2H9YTR5</accession>
<dbReference type="Proteomes" id="UP000243446">
    <property type="component" value="Unassembled WGS sequence"/>
</dbReference>
<dbReference type="GeneID" id="97176026"/>
<dbReference type="AlphaFoldDB" id="A0A2H9YTR5"/>
<sequence>MAYRQQSVSLDLDTDVTHQCTLHHTRDQHLIGIIEFSKPSFALRWQDLEYFRRRTEEFSVMPFPDCVNAMIIDIRDVTAWLDNEVPIIPWRLLEEDCPVRLVVPADRLEHYAGFFEPTWLSADVETAIQEIRESMDMFVH</sequence>
<name>A0A2H9YTR5_9GAMM</name>
<dbReference type="RefSeq" id="WP_100534919.1">
    <property type="nucleotide sequence ID" value="NZ_CBDBYO010000020.1"/>
</dbReference>
<proteinExistence type="predicted"/>
<organism evidence="1 2">
    <name type="scientific">Acinetobacter pseudolwoffii</name>
    <dbReference type="NCBI Taxonomy" id="2053287"/>
    <lineage>
        <taxon>Bacteria</taxon>
        <taxon>Pseudomonadati</taxon>
        <taxon>Pseudomonadota</taxon>
        <taxon>Gammaproteobacteria</taxon>
        <taxon>Moraxellales</taxon>
        <taxon>Moraxellaceae</taxon>
        <taxon>Acinetobacter</taxon>
    </lineage>
</organism>
<comment type="caution">
    <text evidence="1">The sequence shown here is derived from an EMBL/GenBank/DDBJ whole genome shotgun (WGS) entry which is preliminary data.</text>
</comment>
<protein>
    <submittedName>
        <fullName evidence="1">Uncharacterized protein</fullName>
    </submittedName>
</protein>
<evidence type="ECO:0000313" key="2">
    <source>
        <dbReference type="Proteomes" id="UP000243446"/>
    </source>
</evidence>
<dbReference type="EMBL" id="PHRG01000002">
    <property type="protein sequence ID" value="PJO76041.1"/>
    <property type="molecule type" value="Genomic_DNA"/>
</dbReference>